<gene>
    <name evidence="7" type="ORF">SAMN06265368_2886</name>
</gene>
<feature type="transmembrane region" description="Helical" evidence="5">
    <location>
        <begin position="216"/>
        <end position="240"/>
    </location>
</feature>
<dbReference type="InterPro" id="IPR010432">
    <property type="entry name" value="RDD"/>
</dbReference>
<evidence type="ECO:0000313" key="7">
    <source>
        <dbReference type="EMBL" id="SNZ19794.1"/>
    </source>
</evidence>
<dbReference type="OrthoDB" id="7914031at2"/>
<dbReference type="GO" id="GO:0016020">
    <property type="term" value="C:membrane"/>
    <property type="evidence" value="ECO:0007669"/>
    <property type="project" value="UniProtKB-SubCell"/>
</dbReference>
<sequence>MEQEPRHFWRRGFAFILDCLYMGILAFMISYPLTVIQPNYFVILDAPVNGYSCLPRQEPTDAFRKKIPTDYFKPDAKVNYRVCTIYAFFLESGTVGIAFSETESTDEDGNSSTFRKSYSSTIDKHGNPTPATDIYTLFFWTFLVFLIAYILMKNRGQTIAKEHLGLKLINDQKPTYSRYVKREFLKYLPTVILIANGLIVWIAALTNQESKVINFLASNLWIAIIIGIMTFALGFFWYILPLIRWQGQMPYDRLTGFKVIKD</sequence>
<evidence type="ECO:0000256" key="2">
    <source>
        <dbReference type="ARBA" id="ARBA00022692"/>
    </source>
</evidence>
<dbReference type="Pfam" id="PF06271">
    <property type="entry name" value="RDD"/>
    <property type="match status" value="1"/>
</dbReference>
<keyword evidence="8" id="KW-1185">Reference proteome</keyword>
<evidence type="ECO:0000259" key="6">
    <source>
        <dbReference type="Pfam" id="PF06271"/>
    </source>
</evidence>
<dbReference type="AlphaFoldDB" id="A0A285PDH6"/>
<feature type="domain" description="RDD" evidence="6">
    <location>
        <begin position="7"/>
        <end position="205"/>
    </location>
</feature>
<dbReference type="Proteomes" id="UP000219439">
    <property type="component" value="Unassembled WGS sequence"/>
</dbReference>
<feature type="transmembrane region" description="Helical" evidence="5">
    <location>
        <begin position="12"/>
        <end position="31"/>
    </location>
</feature>
<feature type="transmembrane region" description="Helical" evidence="5">
    <location>
        <begin position="134"/>
        <end position="152"/>
    </location>
</feature>
<accession>A0A285PDH6</accession>
<evidence type="ECO:0000256" key="1">
    <source>
        <dbReference type="ARBA" id="ARBA00004141"/>
    </source>
</evidence>
<comment type="subcellular location">
    <subcellularLocation>
        <location evidence="1">Membrane</location>
        <topology evidence="1">Multi-pass membrane protein</topology>
    </subcellularLocation>
</comment>
<reference evidence="7 8" key="1">
    <citation type="submission" date="2017-09" db="EMBL/GenBank/DDBJ databases">
        <authorList>
            <person name="Ehlers B."/>
            <person name="Leendertz F.H."/>
        </authorList>
    </citation>
    <scope>NUCLEOTIDE SEQUENCE [LARGE SCALE GENOMIC DNA]</scope>
    <source>
        <strain evidence="7 8">DSM 18289</strain>
    </source>
</reference>
<dbReference type="EMBL" id="OBEL01000003">
    <property type="protein sequence ID" value="SNZ19794.1"/>
    <property type="molecule type" value="Genomic_DNA"/>
</dbReference>
<organism evidence="7 8">
    <name type="scientific">Cohaesibacter gelatinilyticus</name>
    <dbReference type="NCBI Taxonomy" id="372072"/>
    <lineage>
        <taxon>Bacteria</taxon>
        <taxon>Pseudomonadati</taxon>
        <taxon>Pseudomonadota</taxon>
        <taxon>Alphaproteobacteria</taxon>
        <taxon>Hyphomicrobiales</taxon>
        <taxon>Cohaesibacteraceae</taxon>
    </lineage>
</organism>
<keyword evidence="3 5" id="KW-1133">Transmembrane helix</keyword>
<evidence type="ECO:0000256" key="5">
    <source>
        <dbReference type="SAM" id="Phobius"/>
    </source>
</evidence>
<protein>
    <submittedName>
        <fullName evidence="7">RDD family protein</fullName>
    </submittedName>
</protein>
<keyword evidence="4 5" id="KW-0472">Membrane</keyword>
<proteinExistence type="predicted"/>
<dbReference type="RefSeq" id="WP_097154179.1">
    <property type="nucleotide sequence ID" value="NZ_OBEL01000003.1"/>
</dbReference>
<name>A0A285PDH6_9HYPH</name>
<evidence type="ECO:0000313" key="8">
    <source>
        <dbReference type="Proteomes" id="UP000219439"/>
    </source>
</evidence>
<evidence type="ECO:0000256" key="3">
    <source>
        <dbReference type="ARBA" id="ARBA00022989"/>
    </source>
</evidence>
<feature type="transmembrane region" description="Helical" evidence="5">
    <location>
        <begin position="184"/>
        <end position="204"/>
    </location>
</feature>
<keyword evidence="2 5" id="KW-0812">Transmembrane</keyword>
<evidence type="ECO:0000256" key="4">
    <source>
        <dbReference type="ARBA" id="ARBA00023136"/>
    </source>
</evidence>